<dbReference type="PANTHER" id="PTHR11647">
    <property type="entry name" value="HYDRANTOINASE/DIHYDROPYRIMIDINASE FAMILY MEMBER"/>
    <property type="match status" value="1"/>
</dbReference>
<evidence type="ECO:0000313" key="2">
    <source>
        <dbReference type="EMBL" id="ONH31659.1"/>
    </source>
</evidence>
<dbReference type="STRING" id="1834516.BL253_08285"/>
<evidence type="ECO:0000259" key="1">
    <source>
        <dbReference type="Pfam" id="PF07969"/>
    </source>
</evidence>
<dbReference type="OrthoDB" id="9766983at2"/>
<protein>
    <submittedName>
        <fullName evidence="2">Amidohydrolase</fullName>
    </submittedName>
</protein>
<comment type="caution">
    <text evidence="2">The sequence shown here is derived from an EMBL/GenBank/DDBJ whole genome shotgun (WGS) entry which is preliminary data.</text>
</comment>
<dbReference type="RefSeq" id="WP_076815186.1">
    <property type="nucleotide sequence ID" value="NZ_MOMC01000015.1"/>
</dbReference>
<dbReference type="Gene3D" id="3.20.20.140">
    <property type="entry name" value="Metal-dependent hydrolases"/>
    <property type="match status" value="1"/>
</dbReference>
<keyword evidence="2" id="KW-0378">Hydrolase</keyword>
<dbReference type="SUPFAM" id="SSF51556">
    <property type="entry name" value="Metallo-dependent hydrolases"/>
    <property type="match status" value="1"/>
</dbReference>
<dbReference type="InterPro" id="IPR011059">
    <property type="entry name" value="Metal-dep_hydrolase_composite"/>
</dbReference>
<dbReference type="Pfam" id="PF07969">
    <property type="entry name" value="Amidohydro_3"/>
    <property type="match status" value="1"/>
</dbReference>
<reference evidence="3" key="1">
    <citation type="submission" date="2016-10" db="EMBL/GenBank/DDBJ databases">
        <title>Frankia sp. NRRL B-16386 Genome sequencing.</title>
        <authorList>
            <person name="Ghodhbane-Gtari F."/>
            <person name="Swanson E."/>
            <person name="Gueddou A."/>
            <person name="Hezbri K."/>
            <person name="Ktari K."/>
            <person name="Nouioui I."/>
            <person name="Morris K."/>
            <person name="Simpson S."/>
            <person name="Abebe-Akele F."/>
            <person name="Thomas K."/>
            <person name="Gtari M."/>
            <person name="Tisa L.S."/>
        </authorList>
    </citation>
    <scope>NUCLEOTIDE SEQUENCE [LARGE SCALE GENOMIC DNA]</scope>
    <source>
        <strain evidence="3">NRRL B-16386</strain>
    </source>
</reference>
<dbReference type="InterPro" id="IPR032466">
    <property type="entry name" value="Metal_Hydrolase"/>
</dbReference>
<dbReference type="SUPFAM" id="SSF51338">
    <property type="entry name" value="Composite domain of metallo-dependent hydrolases"/>
    <property type="match status" value="1"/>
</dbReference>
<sequence length="580" mass="62963">MSESDYDLVVRSGTVVDGSGGEPFLGDVAVRDGLVVEVGGVTGRGTREIDAEGAIVAPGFVDIHTHYDGQAVWDSTLQPSSWHGVTTVVGGNCGVGFAPVRPQDHEQLIELMEGVEDIPGTALHEGLRWGWTSFGEYLDVLSRRPRDLDFATQVPHAPMRIYAMGKRAVAREPATRDEIAQMALLARESIEAGALGFTTSRTLAHKTKAGEVTPTYGSADEELIEIARAVGETGTGVLQLITEFPDVAEEFSLMRTMASVSGRPLSVSLLQIRETPRRYREVLDAITAANADGLQITAQVGSRGMGLLLGLQCALHPFTTNAVWRSISHLPVAEQAARMRDPAMRGAILDAQTDEKDLRIPGAVRTDRYDAMHELEEFPDYEPSREASILSRARRAGRTPEDVVYDVLVRDEGRGMIYQPFSNYADGNLDAVREMLTHPYTLPGLGDGGAHVGSICDSSFPSTLLQHWVGQRPAGRLDLSFVVRRQARDTARAVGLLDRGELRPGFKADLNVIDLDRMRVHRPEVVYDLPGGGRRLLQRVDGYRHTVVSGVETYHDGEPTGALPGRVVRGAQPAPARGGA</sequence>
<evidence type="ECO:0000313" key="3">
    <source>
        <dbReference type="Proteomes" id="UP000188929"/>
    </source>
</evidence>
<gene>
    <name evidence="2" type="ORF">BL253_08285</name>
</gene>
<dbReference type="PANTHER" id="PTHR11647:SF1">
    <property type="entry name" value="COLLAPSIN RESPONSE MEDIATOR PROTEIN"/>
    <property type="match status" value="1"/>
</dbReference>
<dbReference type="GO" id="GO:0016812">
    <property type="term" value="F:hydrolase activity, acting on carbon-nitrogen (but not peptide) bonds, in cyclic amides"/>
    <property type="evidence" value="ECO:0007669"/>
    <property type="project" value="TreeGrafter"/>
</dbReference>
<organism evidence="2 3">
    <name type="scientific">Pseudofrankia asymbiotica</name>
    <dbReference type="NCBI Taxonomy" id="1834516"/>
    <lineage>
        <taxon>Bacteria</taxon>
        <taxon>Bacillati</taxon>
        <taxon>Actinomycetota</taxon>
        <taxon>Actinomycetes</taxon>
        <taxon>Frankiales</taxon>
        <taxon>Frankiaceae</taxon>
        <taxon>Pseudofrankia</taxon>
    </lineage>
</organism>
<dbReference type="EMBL" id="MOMC01000015">
    <property type="protein sequence ID" value="ONH31659.1"/>
    <property type="molecule type" value="Genomic_DNA"/>
</dbReference>
<dbReference type="InterPro" id="IPR050378">
    <property type="entry name" value="Metallo-dep_Hydrolases_sf"/>
</dbReference>
<feature type="domain" description="Amidohydrolase 3" evidence="1">
    <location>
        <begin position="47"/>
        <end position="554"/>
    </location>
</feature>
<dbReference type="CDD" id="cd01297">
    <property type="entry name" value="D-aminoacylase"/>
    <property type="match status" value="1"/>
</dbReference>
<dbReference type="AlphaFoldDB" id="A0A1V2IFI8"/>
<dbReference type="InterPro" id="IPR013108">
    <property type="entry name" value="Amidohydro_3"/>
</dbReference>
<name>A0A1V2IFI8_9ACTN</name>
<accession>A0A1V2IFI8</accession>
<dbReference type="GO" id="GO:0005829">
    <property type="term" value="C:cytosol"/>
    <property type="evidence" value="ECO:0007669"/>
    <property type="project" value="TreeGrafter"/>
</dbReference>
<dbReference type="Proteomes" id="UP000188929">
    <property type="component" value="Unassembled WGS sequence"/>
</dbReference>
<proteinExistence type="predicted"/>
<keyword evidence="3" id="KW-1185">Reference proteome</keyword>